<dbReference type="RefSeq" id="WP_279249247.1">
    <property type="nucleotide sequence ID" value="NZ_SHNO01000001.1"/>
</dbReference>
<dbReference type="InterPro" id="IPR000209">
    <property type="entry name" value="Peptidase_S8/S53_dom"/>
</dbReference>
<comment type="similarity">
    <text evidence="1 5">Belongs to the peptidase S8 family.</text>
</comment>
<organism evidence="8 9">
    <name type="scientific">Candidatus Marimicrobium litorale</name>
    <dbReference type="NCBI Taxonomy" id="2518991"/>
    <lineage>
        <taxon>Bacteria</taxon>
        <taxon>Pseudomonadati</taxon>
        <taxon>Pseudomonadota</taxon>
        <taxon>Gammaproteobacteria</taxon>
        <taxon>Cellvibrionales</taxon>
        <taxon>Halieaceae</taxon>
        <taxon>Marimicrobium</taxon>
    </lineage>
</organism>
<gene>
    <name evidence="8" type="ORF">EYC82_09220</name>
</gene>
<dbReference type="GO" id="GO:0008233">
    <property type="term" value="F:peptidase activity"/>
    <property type="evidence" value="ECO:0007669"/>
    <property type="project" value="UniProtKB-KW"/>
</dbReference>
<dbReference type="Proteomes" id="UP001143304">
    <property type="component" value="Unassembled WGS sequence"/>
</dbReference>
<dbReference type="SUPFAM" id="SSF52743">
    <property type="entry name" value="Subtilisin-like"/>
    <property type="match status" value="1"/>
</dbReference>
<sequence>MKPFKCRAFLALCLVSSLRVVAAEQDTLQVLVQGASSSQIAKLVIAAGGDVTHDLHIIDAVGARLSPDQLRIVVESPLVTRVIDDLAITDEPGQEPHEEDCKVRGHIELDITPSGFRWPLFNKREAPVELETLAMAWPERLGAVTAMSLGGEKLPAELYRDSMFGALQIEFPEARRPRVETIADLDVSFSAAGSEASLPPRQRDFSIKAGFGGCFTDLVPGYERNHEDFYYNRVAGIEALHRQGITGKGITVAVVDSGLWEHEALRTDTRGENRLIARYDAIVDRSDVAVLDESGHGTHMSSIIFNSDPTTQNGLPTGTYKGVAPDASLVAVKVLDREGLAHVLEIVRAIQWVVDNQERYAIRVLNLSFAQTPRWPFWRDPVNQAVTVAWSRGIAVVAAAGNEGPDADTVGSPGNLPYIITVGAVTDSWTPDTRDDDYIPDFSSRGPTPMGHVKPDVVALGGHMTGLIYPHSAIALQQPEDMLRTGEFVSTGSSQASALVSGILALLLQLHPEATPEELKCRLITSAEPAINLDGQLAYSPFQQGYGYVTAARAVTLGQPACDLPFPLSRVNPQDESSYVGPAIVGENGEALLPGFETLISATVSEKGLSDTRRWGVKEHIERLRSEDLEQSSPAADALEWEALYTEEKAAIRRLASDSADN</sequence>
<evidence type="ECO:0000256" key="2">
    <source>
        <dbReference type="ARBA" id="ARBA00022670"/>
    </source>
</evidence>
<keyword evidence="3 5" id="KW-0378">Hydrolase</keyword>
<evidence type="ECO:0000256" key="3">
    <source>
        <dbReference type="ARBA" id="ARBA00022801"/>
    </source>
</evidence>
<feature type="active site" description="Charge relay system" evidence="5">
    <location>
        <position position="494"/>
    </location>
</feature>
<evidence type="ECO:0000259" key="7">
    <source>
        <dbReference type="Pfam" id="PF00082"/>
    </source>
</evidence>
<feature type="active site" description="Charge relay system" evidence="5">
    <location>
        <position position="296"/>
    </location>
</feature>
<evidence type="ECO:0000256" key="6">
    <source>
        <dbReference type="SAM" id="SignalP"/>
    </source>
</evidence>
<comment type="caution">
    <text evidence="8">The sequence shown here is derived from an EMBL/GenBank/DDBJ whole genome shotgun (WGS) entry which is preliminary data.</text>
</comment>
<dbReference type="Pfam" id="PF00082">
    <property type="entry name" value="Peptidase_S8"/>
    <property type="match status" value="1"/>
</dbReference>
<keyword evidence="2 5" id="KW-0645">Protease</keyword>
<dbReference type="InterPro" id="IPR023827">
    <property type="entry name" value="Peptidase_S8_Asp-AS"/>
</dbReference>
<reference evidence="8" key="1">
    <citation type="submission" date="2019-02" db="EMBL/GenBank/DDBJ databases">
        <authorList>
            <person name="Li S.-H."/>
        </authorList>
    </citation>
    <scope>NUCLEOTIDE SEQUENCE</scope>
    <source>
        <strain evidence="8">IMCC11814</strain>
    </source>
</reference>
<dbReference type="InterPro" id="IPR036852">
    <property type="entry name" value="Peptidase_S8/S53_dom_sf"/>
</dbReference>
<accession>A0ABT3T5G6</accession>
<keyword evidence="4 5" id="KW-0720">Serine protease</keyword>
<evidence type="ECO:0000256" key="4">
    <source>
        <dbReference type="ARBA" id="ARBA00022825"/>
    </source>
</evidence>
<keyword evidence="6" id="KW-0732">Signal</keyword>
<dbReference type="Gene3D" id="3.40.50.200">
    <property type="entry name" value="Peptidase S8/S53 domain"/>
    <property type="match status" value="1"/>
</dbReference>
<dbReference type="InterPro" id="IPR015500">
    <property type="entry name" value="Peptidase_S8_subtilisin-rel"/>
</dbReference>
<feature type="signal peptide" evidence="6">
    <location>
        <begin position="1"/>
        <end position="22"/>
    </location>
</feature>
<dbReference type="PANTHER" id="PTHR43806:SF65">
    <property type="entry name" value="SERINE PROTEASE APRX"/>
    <property type="match status" value="1"/>
</dbReference>
<evidence type="ECO:0000313" key="8">
    <source>
        <dbReference type="EMBL" id="MCX2977531.1"/>
    </source>
</evidence>
<dbReference type="EMBL" id="SHNO01000001">
    <property type="protein sequence ID" value="MCX2977531.1"/>
    <property type="molecule type" value="Genomic_DNA"/>
</dbReference>
<dbReference type="GO" id="GO:0006508">
    <property type="term" value="P:proteolysis"/>
    <property type="evidence" value="ECO:0007669"/>
    <property type="project" value="UniProtKB-KW"/>
</dbReference>
<dbReference type="InterPro" id="IPR050131">
    <property type="entry name" value="Peptidase_S8_subtilisin-like"/>
</dbReference>
<feature type="active site" description="Charge relay system" evidence="5">
    <location>
        <position position="256"/>
    </location>
</feature>
<proteinExistence type="inferred from homology"/>
<dbReference type="PROSITE" id="PS51892">
    <property type="entry name" value="SUBTILASE"/>
    <property type="match status" value="1"/>
</dbReference>
<dbReference type="PANTHER" id="PTHR43806">
    <property type="entry name" value="PEPTIDASE S8"/>
    <property type="match status" value="1"/>
</dbReference>
<evidence type="ECO:0000313" key="9">
    <source>
        <dbReference type="Proteomes" id="UP001143304"/>
    </source>
</evidence>
<evidence type="ECO:0000256" key="1">
    <source>
        <dbReference type="ARBA" id="ARBA00011073"/>
    </source>
</evidence>
<feature type="domain" description="Peptidase S8/S53" evidence="7">
    <location>
        <begin position="247"/>
        <end position="547"/>
    </location>
</feature>
<feature type="chain" id="PRO_5046742740" evidence="6">
    <location>
        <begin position="23"/>
        <end position="662"/>
    </location>
</feature>
<dbReference type="CDD" id="cd07487">
    <property type="entry name" value="Peptidases_S8_1"/>
    <property type="match status" value="1"/>
</dbReference>
<protein>
    <submittedName>
        <fullName evidence="8">Alkaline serine protease</fullName>
    </submittedName>
</protein>
<evidence type="ECO:0000256" key="5">
    <source>
        <dbReference type="PROSITE-ProRule" id="PRU01240"/>
    </source>
</evidence>
<dbReference type="PROSITE" id="PS00136">
    <property type="entry name" value="SUBTILASE_ASP"/>
    <property type="match status" value="1"/>
</dbReference>
<dbReference type="PRINTS" id="PR00723">
    <property type="entry name" value="SUBTILISIN"/>
</dbReference>
<keyword evidence="9" id="KW-1185">Reference proteome</keyword>
<name>A0ABT3T5G6_9GAMM</name>